<dbReference type="Proteomes" id="UP001472677">
    <property type="component" value="Unassembled WGS sequence"/>
</dbReference>
<reference evidence="1 2" key="1">
    <citation type="journal article" date="2024" name="G3 (Bethesda)">
        <title>Genome assembly of Hibiscus sabdariffa L. provides insights into metabolisms of medicinal natural products.</title>
        <authorList>
            <person name="Kim T."/>
        </authorList>
    </citation>
    <scope>NUCLEOTIDE SEQUENCE [LARGE SCALE GENOMIC DNA]</scope>
    <source>
        <strain evidence="1">TK-2024</strain>
        <tissue evidence="1">Old leaves</tissue>
    </source>
</reference>
<organism evidence="1 2">
    <name type="scientific">Hibiscus sabdariffa</name>
    <name type="common">roselle</name>
    <dbReference type="NCBI Taxonomy" id="183260"/>
    <lineage>
        <taxon>Eukaryota</taxon>
        <taxon>Viridiplantae</taxon>
        <taxon>Streptophyta</taxon>
        <taxon>Embryophyta</taxon>
        <taxon>Tracheophyta</taxon>
        <taxon>Spermatophyta</taxon>
        <taxon>Magnoliopsida</taxon>
        <taxon>eudicotyledons</taxon>
        <taxon>Gunneridae</taxon>
        <taxon>Pentapetalae</taxon>
        <taxon>rosids</taxon>
        <taxon>malvids</taxon>
        <taxon>Malvales</taxon>
        <taxon>Malvaceae</taxon>
        <taxon>Malvoideae</taxon>
        <taxon>Hibiscus</taxon>
    </lineage>
</organism>
<name>A0ABR2DNT9_9ROSI</name>
<protein>
    <submittedName>
        <fullName evidence="1">Uncharacterized protein</fullName>
    </submittedName>
</protein>
<keyword evidence="2" id="KW-1185">Reference proteome</keyword>
<evidence type="ECO:0000313" key="2">
    <source>
        <dbReference type="Proteomes" id="UP001472677"/>
    </source>
</evidence>
<accession>A0ABR2DNT9</accession>
<dbReference type="EMBL" id="JBBPBM010000024">
    <property type="protein sequence ID" value="KAK8542527.1"/>
    <property type="molecule type" value="Genomic_DNA"/>
</dbReference>
<proteinExistence type="predicted"/>
<evidence type="ECO:0000313" key="1">
    <source>
        <dbReference type="EMBL" id="KAK8542527.1"/>
    </source>
</evidence>
<comment type="caution">
    <text evidence="1">The sequence shown here is derived from an EMBL/GenBank/DDBJ whole genome shotgun (WGS) entry which is preliminary data.</text>
</comment>
<sequence>MARCKVYTVMPLQEVSFEIIKVGYRQVILELDNQALVQILNDGEYLEINASSALRAEFGFKNKNLNLGKTGQKNSCMAYFARDLDRNIYTLFRNQQCSLEASFISCMS</sequence>
<gene>
    <name evidence="1" type="ORF">V6N12_015123</name>
</gene>